<reference evidence="2 3" key="1">
    <citation type="submission" date="2014-11" db="EMBL/GenBank/DDBJ databases">
        <authorList>
            <person name="Zhu J."/>
            <person name="Qi W."/>
            <person name="Song R."/>
        </authorList>
    </citation>
    <scope>NUCLEOTIDE SEQUENCE [LARGE SCALE GENOMIC DNA]</scope>
</reference>
<sequence>MTSLEAPPQPSPASSPASPAPGPREGKIADLGSSHRYVDRSQEPPPPPASTILRRRADCLFCCTNNESVRLRRPLSLLEAPVSPPSPRSRSEGSGESPPPCAAFEEEIADDPGIPSELAAWLTTHNGVPPSPISSLDSDVPDTTSDAREATPITQQKPQQQLPPQPRRAPVDYIVLEGERDEAHEIIEVSPRERAEEAFNILWSRQPRQTAFLREVKGEVSRMDSKGRKYRSTLDNPPTIKEETASEAAGTPQQTPSRSPPEPQRTPPTRFLLPESCSSLLSVSSCCFSSTAQPLTPLTPPAVILQDEGPADERRSVALEGSINRPRPSMSSESSGSQDQAASGSQLIDHMDETSSASAASDTDTPPDLRATMRVARQSDFLQGVTDWLTTMDEGDTTVEGGMASHEFRWSPAMETSPPWLQKEMDRVVIRKDPHVSPRPVAFPEYPEPAPEPVVIYTHKRRRAATAFGKMFACGGSHMRVLD</sequence>
<keyword evidence="3" id="KW-1185">Reference proteome</keyword>
<gene>
    <name evidence="2" type="ORF">Vbra_14349</name>
</gene>
<evidence type="ECO:0000313" key="2">
    <source>
        <dbReference type="EMBL" id="CEM05835.1"/>
    </source>
</evidence>
<dbReference type="VEuPathDB" id="CryptoDB:Vbra_14349"/>
<accession>A0A0G4F1V5</accession>
<feature type="compositionally biased region" description="Low complexity" evidence="1">
    <location>
        <begin position="329"/>
        <end position="346"/>
    </location>
</feature>
<dbReference type="AlphaFoldDB" id="A0A0G4F1V5"/>
<evidence type="ECO:0000256" key="1">
    <source>
        <dbReference type="SAM" id="MobiDB-lite"/>
    </source>
</evidence>
<dbReference type="EMBL" id="CDMY01000365">
    <property type="protein sequence ID" value="CEM05835.1"/>
    <property type="molecule type" value="Genomic_DNA"/>
</dbReference>
<dbReference type="Proteomes" id="UP000041254">
    <property type="component" value="Unassembled WGS sequence"/>
</dbReference>
<feature type="region of interest" description="Disordered" evidence="1">
    <location>
        <begin position="216"/>
        <end position="273"/>
    </location>
</feature>
<protein>
    <submittedName>
        <fullName evidence="2">Uncharacterized protein</fullName>
    </submittedName>
</protein>
<feature type="region of interest" description="Disordered" evidence="1">
    <location>
        <begin position="291"/>
        <end position="346"/>
    </location>
</feature>
<name>A0A0G4F1V5_VITBC</name>
<evidence type="ECO:0000313" key="3">
    <source>
        <dbReference type="Proteomes" id="UP000041254"/>
    </source>
</evidence>
<feature type="compositionally biased region" description="Pro residues" evidence="1">
    <location>
        <begin position="7"/>
        <end position="22"/>
    </location>
</feature>
<feature type="region of interest" description="Disordered" evidence="1">
    <location>
        <begin position="1"/>
        <end position="52"/>
    </location>
</feature>
<feature type="region of interest" description="Disordered" evidence="1">
    <location>
        <begin position="73"/>
        <end position="170"/>
    </location>
</feature>
<feature type="compositionally biased region" description="Basic and acidic residues" evidence="1">
    <location>
        <begin position="216"/>
        <end position="227"/>
    </location>
</feature>
<feature type="compositionally biased region" description="Polar residues" evidence="1">
    <location>
        <begin position="133"/>
        <end position="144"/>
    </location>
</feature>
<organism evidence="2 3">
    <name type="scientific">Vitrella brassicaformis (strain CCMP3155)</name>
    <dbReference type="NCBI Taxonomy" id="1169540"/>
    <lineage>
        <taxon>Eukaryota</taxon>
        <taxon>Sar</taxon>
        <taxon>Alveolata</taxon>
        <taxon>Colpodellida</taxon>
        <taxon>Vitrellaceae</taxon>
        <taxon>Vitrella</taxon>
    </lineage>
</organism>
<proteinExistence type="predicted"/>
<dbReference type="InParanoid" id="A0A0G4F1V5"/>